<evidence type="ECO:0000313" key="4">
    <source>
        <dbReference type="Proteomes" id="UP000503004"/>
    </source>
</evidence>
<dbReference type="Pfam" id="PF13953">
    <property type="entry name" value="PapC_C"/>
    <property type="match status" value="1"/>
</dbReference>
<evidence type="ECO:0000313" key="3">
    <source>
        <dbReference type="EMBL" id="QJD28828.1"/>
    </source>
</evidence>
<evidence type="ECO:0000256" key="1">
    <source>
        <dbReference type="SAM" id="MobiDB-lite"/>
    </source>
</evidence>
<dbReference type="InterPro" id="IPR042186">
    <property type="entry name" value="FimD_plug_dom"/>
</dbReference>
<dbReference type="InterPro" id="IPR043142">
    <property type="entry name" value="PapC-like_C_sf"/>
</dbReference>
<dbReference type="InterPro" id="IPR025949">
    <property type="entry name" value="PapC-like_C"/>
</dbReference>
<dbReference type="AlphaFoldDB" id="A0A858Q4T8"/>
<sequence>MWRCLECSSPALVAVLLLLMPVTGRSREQASPPPPAPAEPVSSQPAEPQTQASGTAEPRADPEERLLAVELNGEKVSEGALVLRGRDGALYVPGHEAESWRLRLPRAKTVPHDGQDYLLLANPGIVEARIDDARQTLVLKVEPSLLAGTVVEAGGRLARPKPERSGFAGFLNYDFNIMHSPQGDLQGGAAELGISNRYGLGTSAFLARHTSGQAGSELQLTRLYTTWLMDDPANMASLQLGDNIVRPWQRGHQARFAGIQYATNFGLQPRFYRYPQPAVMGSLAEASSLDIFLNATLVDRQNLPAGPFQIRDLPATNGSGEIRVVARDLLGREQVITQPFYVGRSMLREGLADFSYEAGFLRRYYGTDSMSYGAPFGSATYRRGLNSWLTGELHGQVVRDQAAVAAGGSFLIGTYGVVDAALGVSGGQGWGGLGGLGFTHQGETFSYGASSYFTNQNFTQLGIEQGQFAPKQLSDAFCGLTVTSGSSVSLRYGSANYFDRPHVDTYVANYTQNLWGGLTLSVAASYTKSDFEGAQVAAILTLPLGERTYATANARATRLQGSPTQLEFDAQLIHTPGWGPGWGYRLDASTNNRQAAQLTAQTDFGLFSAEVAHFQGDFAERAFGSGGIGLIEGHPFLSRRIQDSFAIAKVGSYKDVRVYADNQLIGRTDEEGYVVLPRLRAYDVNDVRVDDEDLPMDAQIGTLSLPVTPYFRSGVVVDFPIRRSRGATLTILLEDGKPIPAGATVTVEGIADEFPVGMDGEVYLTGLSARNELKVDWNGERCTIEADYPESEDMLPDLGKFVCAGVRR</sequence>
<dbReference type="Gene3D" id="2.60.40.2070">
    <property type="match status" value="1"/>
</dbReference>
<gene>
    <name evidence="3" type="ORF">GNH96_01850</name>
</gene>
<keyword evidence="4" id="KW-1185">Reference proteome</keyword>
<organism evidence="3 4">
    <name type="scientific">Methylococcus geothermalis</name>
    <dbReference type="NCBI Taxonomy" id="2681310"/>
    <lineage>
        <taxon>Bacteria</taxon>
        <taxon>Pseudomonadati</taxon>
        <taxon>Pseudomonadota</taxon>
        <taxon>Gammaproteobacteria</taxon>
        <taxon>Methylococcales</taxon>
        <taxon>Methylococcaceae</taxon>
        <taxon>Methylococcus</taxon>
    </lineage>
</organism>
<dbReference type="GO" id="GO:0009297">
    <property type="term" value="P:pilus assembly"/>
    <property type="evidence" value="ECO:0007669"/>
    <property type="project" value="InterPro"/>
</dbReference>
<dbReference type="GO" id="GO:0009279">
    <property type="term" value="C:cell outer membrane"/>
    <property type="evidence" value="ECO:0007669"/>
    <property type="project" value="TreeGrafter"/>
</dbReference>
<reference evidence="4" key="1">
    <citation type="submission" date="2019-12" db="EMBL/GenBank/DDBJ databases">
        <authorList>
            <person name="Awala S.I."/>
            <person name="Rhee S.K."/>
        </authorList>
    </citation>
    <scope>NUCLEOTIDE SEQUENCE [LARGE SCALE GENOMIC DNA]</scope>
    <source>
        <strain evidence="4">IM1</strain>
    </source>
</reference>
<dbReference type="EMBL" id="CP046565">
    <property type="protein sequence ID" value="QJD28828.1"/>
    <property type="molecule type" value="Genomic_DNA"/>
</dbReference>
<dbReference type="PANTHER" id="PTHR30451">
    <property type="entry name" value="OUTER MEMBRANE USHER PROTEIN"/>
    <property type="match status" value="1"/>
</dbReference>
<feature type="compositionally biased region" description="Low complexity" evidence="1">
    <location>
        <begin position="39"/>
        <end position="48"/>
    </location>
</feature>
<evidence type="ECO:0000259" key="2">
    <source>
        <dbReference type="Pfam" id="PF13953"/>
    </source>
</evidence>
<dbReference type="RefSeq" id="WP_169601747.1">
    <property type="nucleotide sequence ID" value="NZ_CP046565.1"/>
</dbReference>
<dbReference type="Pfam" id="PF00577">
    <property type="entry name" value="Usher"/>
    <property type="match status" value="2"/>
</dbReference>
<dbReference type="Proteomes" id="UP000503004">
    <property type="component" value="Chromosome"/>
</dbReference>
<dbReference type="InterPro" id="IPR000015">
    <property type="entry name" value="Fimb_usher"/>
</dbReference>
<dbReference type="KEGG" id="metu:GNH96_01850"/>
<dbReference type="Gene3D" id="2.60.40.2610">
    <property type="entry name" value="Outer membrane usher protein FimD, plug domain"/>
    <property type="match status" value="1"/>
</dbReference>
<proteinExistence type="predicted"/>
<name>A0A858Q4T8_9GAMM</name>
<dbReference type="GO" id="GO:0015473">
    <property type="term" value="F:fimbrial usher porin activity"/>
    <property type="evidence" value="ECO:0007669"/>
    <property type="project" value="InterPro"/>
</dbReference>
<feature type="region of interest" description="Disordered" evidence="1">
    <location>
        <begin position="25"/>
        <end position="61"/>
    </location>
</feature>
<feature type="domain" description="PapC-like C-terminal" evidence="2">
    <location>
        <begin position="729"/>
        <end position="790"/>
    </location>
</feature>
<dbReference type="Gene3D" id="2.60.40.3110">
    <property type="match status" value="1"/>
</dbReference>
<protein>
    <submittedName>
        <fullName evidence="3">Fimbria/pilus outer membrane usher protein</fullName>
    </submittedName>
</protein>
<accession>A0A858Q4T8</accession>
<dbReference type="PANTHER" id="PTHR30451:SF5">
    <property type="entry name" value="SLR0019 PROTEIN"/>
    <property type="match status" value="1"/>
</dbReference>